<keyword evidence="1" id="KW-0808">Transferase</keyword>
<evidence type="ECO:0000256" key="2">
    <source>
        <dbReference type="ARBA" id="ARBA00022741"/>
    </source>
</evidence>
<proteinExistence type="predicted"/>
<dbReference type="Gene3D" id="3.40.1190.20">
    <property type="match status" value="1"/>
</dbReference>
<dbReference type="EMBL" id="JACGCM010000554">
    <property type="protein sequence ID" value="KAF6170987.1"/>
    <property type="molecule type" value="Genomic_DNA"/>
</dbReference>
<dbReference type="InterPro" id="IPR023314">
    <property type="entry name" value="Myo_inos_IolC-like_sf"/>
</dbReference>
<evidence type="ECO:0000313" key="5">
    <source>
        <dbReference type="EMBL" id="KAF6170987.1"/>
    </source>
</evidence>
<dbReference type="InterPro" id="IPR029056">
    <property type="entry name" value="Ribokinase-like"/>
</dbReference>
<keyword evidence="3" id="KW-0418">Kinase</keyword>
<keyword evidence="6" id="KW-1185">Reference proteome</keyword>
<dbReference type="GO" id="GO:0005524">
    <property type="term" value="F:ATP binding"/>
    <property type="evidence" value="ECO:0007669"/>
    <property type="project" value="UniProtKB-KW"/>
</dbReference>
<dbReference type="Gene3D" id="2.20.150.10">
    <property type="entry name" value="putative 5-dehydro-2- deoxygluconokinase"/>
    <property type="match status" value="1"/>
</dbReference>
<sequence>MLGNDLDVCKAITANGIWDFHLVDRIVCYREILTDFVPTVGGVSLAEVLPFMKAAGGAPVNVVVGISIQGWERAL</sequence>
<evidence type="ECO:0000256" key="3">
    <source>
        <dbReference type="ARBA" id="ARBA00022777"/>
    </source>
</evidence>
<evidence type="ECO:0000313" key="6">
    <source>
        <dbReference type="Proteomes" id="UP000541444"/>
    </source>
</evidence>
<dbReference type="Proteomes" id="UP000541444">
    <property type="component" value="Unassembled WGS sequence"/>
</dbReference>
<dbReference type="AlphaFoldDB" id="A0A7J7NUV5"/>
<accession>A0A7J7NUV5</accession>
<protein>
    <submittedName>
        <fullName evidence="5">Uncharacterized protein</fullName>
    </submittedName>
</protein>
<name>A0A7J7NUV5_9MAGN</name>
<dbReference type="GO" id="GO:0016301">
    <property type="term" value="F:kinase activity"/>
    <property type="evidence" value="ECO:0007669"/>
    <property type="project" value="UniProtKB-KW"/>
</dbReference>
<evidence type="ECO:0000256" key="4">
    <source>
        <dbReference type="ARBA" id="ARBA00022840"/>
    </source>
</evidence>
<reference evidence="5 6" key="1">
    <citation type="journal article" date="2020" name="IScience">
        <title>Genome Sequencing of the Endangered Kingdonia uniflora (Circaeasteraceae, Ranunculales) Reveals Potential Mechanisms of Evolutionary Specialization.</title>
        <authorList>
            <person name="Sun Y."/>
            <person name="Deng T."/>
            <person name="Zhang A."/>
            <person name="Moore M.J."/>
            <person name="Landis J.B."/>
            <person name="Lin N."/>
            <person name="Zhang H."/>
            <person name="Zhang X."/>
            <person name="Huang J."/>
            <person name="Zhang X."/>
            <person name="Sun H."/>
            <person name="Wang H."/>
        </authorList>
    </citation>
    <scope>NUCLEOTIDE SEQUENCE [LARGE SCALE GENOMIC DNA]</scope>
    <source>
        <strain evidence="5">TB1705</strain>
        <tissue evidence="5">Leaf</tissue>
    </source>
</reference>
<comment type="caution">
    <text evidence="5">The sequence shown here is derived from an EMBL/GenBank/DDBJ whole genome shotgun (WGS) entry which is preliminary data.</text>
</comment>
<gene>
    <name evidence="5" type="ORF">GIB67_014804</name>
</gene>
<evidence type="ECO:0000256" key="1">
    <source>
        <dbReference type="ARBA" id="ARBA00022679"/>
    </source>
</evidence>
<organism evidence="5 6">
    <name type="scientific">Kingdonia uniflora</name>
    <dbReference type="NCBI Taxonomy" id="39325"/>
    <lineage>
        <taxon>Eukaryota</taxon>
        <taxon>Viridiplantae</taxon>
        <taxon>Streptophyta</taxon>
        <taxon>Embryophyta</taxon>
        <taxon>Tracheophyta</taxon>
        <taxon>Spermatophyta</taxon>
        <taxon>Magnoliopsida</taxon>
        <taxon>Ranunculales</taxon>
        <taxon>Circaeasteraceae</taxon>
        <taxon>Kingdonia</taxon>
    </lineage>
</organism>
<keyword evidence="2" id="KW-0547">Nucleotide-binding</keyword>
<keyword evidence="4" id="KW-0067">ATP-binding</keyword>